<proteinExistence type="predicted"/>
<keyword evidence="6 10" id="KW-1133">Transmembrane helix</keyword>
<evidence type="ECO:0000256" key="10">
    <source>
        <dbReference type="SAM" id="Phobius"/>
    </source>
</evidence>
<feature type="transmembrane region" description="Helical" evidence="10">
    <location>
        <begin position="162"/>
        <end position="181"/>
    </location>
</feature>
<feature type="transmembrane region" description="Helical" evidence="10">
    <location>
        <begin position="418"/>
        <end position="440"/>
    </location>
</feature>
<feature type="transmembrane region" description="Helical" evidence="10">
    <location>
        <begin position="235"/>
        <end position="252"/>
    </location>
</feature>
<feature type="transmembrane region" description="Helical" evidence="10">
    <location>
        <begin position="132"/>
        <end position="150"/>
    </location>
</feature>
<dbReference type="GO" id="GO:0006811">
    <property type="term" value="P:monoatomic ion transport"/>
    <property type="evidence" value="ECO:0007669"/>
    <property type="project" value="UniProtKB-KW"/>
</dbReference>
<feature type="transmembrane region" description="Helical" evidence="10">
    <location>
        <begin position="391"/>
        <end position="412"/>
    </location>
</feature>
<evidence type="ECO:0000256" key="4">
    <source>
        <dbReference type="ARBA" id="ARBA00022475"/>
    </source>
</evidence>
<sequence>MEPVAQTYQDHSRAIWKLGLPLILSNLAQFAIHITDTVMLGWYDVTALAASTIAGTLFFVIFIVGAGFSQAVTPLVAAAAEEDDDVQVRRVTRMGLWLSIFYGLGVTIPFFWAEDILIAIGQDPDVAALAHIYLQIIIWQMIPALVVWTLKAFLAAMEHTAIILWATIGTAVLNGFINYALIFGNFGMPELGIQGAAIASLSVNVITVLILVLYINRKLPQFELFKNFWRSDAEILRRVFMLGWPIGLTSLAEGGLFSASAVMMGWIGAIELAAHGIAIQLASLTFMVHIGFSQAATVRAGRALGRRDELSLRRGGITAIGMSALFAVLTSVVFLALPETLVSLFIDPNEPQRATLLRIGASLIMVAALFQLVDGLQVLALGLLRGVQDTTVPMVMAAVSYWMIGLPVSYLLAFNLGFGAVGLWSGLVIGLAVAAVLLLWRFWGRSVKIAPVDLAQQL</sequence>
<keyword evidence="12" id="KW-1185">Reference proteome</keyword>
<evidence type="ECO:0000256" key="8">
    <source>
        <dbReference type="ARBA" id="ARBA00023136"/>
    </source>
</evidence>
<name>A0A2M8WNJ9_9RHOB</name>
<dbReference type="Pfam" id="PF01554">
    <property type="entry name" value="MatE"/>
    <property type="match status" value="2"/>
</dbReference>
<evidence type="ECO:0000256" key="7">
    <source>
        <dbReference type="ARBA" id="ARBA00023065"/>
    </source>
</evidence>
<dbReference type="PANTHER" id="PTHR43298:SF2">
    <property type="entry name" value="FMN_FAD EXPORTER YEEO-RELATED"/>
    <property type="match status" value="1"/>
</dbReference>
<comment type="caution">
    <text evidence="11">The sequence shown here is derived from an EMBL/GenBank/DDBJ whole genome shotgun (WGS) entry which is preliminary data.</text>
</comment>
<evidence type="ECO:0000256" key="5">
    <source>
        <dbReference type="ARBA" id="ARBA00022692"/>
    </source>
</evidence>
<dbReference type="CDD" id="cd13131">
    <property type="entry name" value="MATE_NorM_like"/>
    <property type="match status" value="1"/>
</dbReference>
<organism evidence="11 12">
    <name type="scientific">Yoonia maricola</name>
    <dbReference type="NCBI Taxonomy" id="420999"/>
    <lineage>
        <taxon>Bacteria</taxon>
        <taxon>Pseudomonadati</taxon>
        <taxon>Pseudomonadota</taxon>
        <taxon>Alphaproteobacteria</taxon>
        <taxon>Rhodobacterales</taxon>
        <taxon>Paracoccaceae</taxon>
        <taxon>Yoonia</taxon>
    </lineage>
</organism>
<reference evidence="11 12" key="1">
    <citation type="submission" date="2017-11" db="EMBL/GenBank/DDBJ databases">
        <title>Genomic Encyclopedia of Archaeal and Bacterial Type Strains, Phase II (KMG-II): From Individual Species to Whole Genera.</title>
        <authorList>
            <person name="Goeker M."/>
        </authorList>
    </citation>
    <scope>NUCLEOTIDE SEQUENCE [LARGE SCALE GENOMIC DNA]</scope>
    <source>
        <strain evidence="11 12">DSM 29128</strain>
    </source>
</reference>
<feature type="transmembrane region" description="Helical" evidence="10">
    <location>
        <begin position="272"/>
        <end position="296"/>
    </location>
</feature>
<dbReference type="AlphaFoldDB" id="A0A2M8WNJ9"/>
<feature type="transmembrane region" description="Helical" evidence="10">
    <location>
        <begin position="94"/>
        <end position="112"/>
    </location>
</feature>
<evidence type="ECO:0000256" key="6">
    <source>
        <dbReference type="ARBA" id="ARBA00022989"/>
    </source>
</evidence>
<gene>
    <name evidence="11" type="ORF">BC777_1355</name>
</gene>
<evidence type="ECO:0000256" key="2">
    <source>
        <dbReference type="ARBA" id="ARBA00022448"/>
    </source>
</evidence>
<dbReference type="EMBL" id="PGTY01000001">
    <property type="protein sequence ID" value="PJI92502.1"/>
    <property type="molecule type" value="Genomic_DNA"/>
</dbReference>
<keyword evidence="5 10" id="KW-0812">Transmembrane</keyword>
<dbReference type="InterPro" id="IPR002528">
    <property type="entry name" value="MATE_fam"/>
</dbReference>
<keyword evidence="8 10" id="KW-0472">Membrane</keyword>
<dbReference type="NCBIfam" id="TIGR00797">
    <property type="entry name" value="matE"/>
    <property type="match status" value="1"/>
</dbReference>
<feature type="transmembrane region" description="Helical" evidence="10">
    <location>
        <begin position="193"/>
        <end position="215"/>
    </location>
</feature>
<dbReference type="RefSeq" id="WP_100367317.1">
    <property type="nucleotide sequence ID" value="NZ_PGTY01000001.1"/>
</dbReference>
<comment type="subcellular location">
    <subcellularLocation>
        <location evidence="1">Cell inner membrane</location>
        <topology evidence="1">Multi-pass membrane protein</topology>
    </subcellularLocation>
</comment>
<dbReference type="GO" id="GO:0042910">
    <property type="term" value="F:xenobiotic transmembrane transporter activity"/>
    <property type="evidence" value="ECO:0007669"/>
    <property type="project" value="InterPro"/>
</dbReference>
<evidence type="ECO:0000256" key="1">
    <source>
        <dbReference type="ARBA" id="ARBA00004429"/>
    </source>
</evidence>
<evidence type="ECO:0000313" key="11">
    <source>
        <dbReference type="EMBL" id="PJI92502.1"/>
    </source>
</evidence>
<keyword evidence="7" id="KW-0406">Ion transport</keyword>
<dbReference type="OrthoDB" id="9780160at2"/>
<dbReference type="GO" id="GO:0015297">
    <property type="term" value="F:antiporter activity"/>
    <property type="evidence" value="ECO:0007669"/>
    <property type="project" value="UniProtKB-KW"/>
</dbReference>
<feature type="transmembrane region" description="Helical" evidence="10">
    <location>
        <begin position="357"/>
        <end position="384"/>
    </location>
</feature>
<keyword evidence="4" id="KW-1003">Cell membrane</keyword>
<evidence type="ECO:0000256" key="3">
    <source>
        <dbReference type="ARBA" id="ARBA00022449"/>
    </source>
</evidence>
<keyword evidence="3" id="KW-0050">Antiport</keyword>
<feature type="transmembrane region" description="Helical" evidence="10">
    <location>
        <begin position="317"/>
        <end position="337"/>
    </location>
</feature>
<protein>
    <recommendedName>
        <fullName evidence="9">Multidrug-efflux transporter</fullName>
    </recommendedName>
</protein>
<evidence type="ECO:0000313" key="12">
    <source>
        <dbReference type="Proteomes" id="UP000228531"/>
    </source>
</evidence>
<dbReference type="PIRSF" id="PIRSF006603">
    <property type="entry name" value="DinF"/>
    <property type="match status" value="1"/>
</dbReference>
<keyword evidence="2" id="KW-0813">Transport</keyword>
<dbReference type="GO" id="GO:0005886">
    <property type="term" value="C:plasma membrane"/>
    <property type="evidence" value="ECO:0007669"/>
    <property type="project" value="UniProtKB-SubCell"/>
</dbReference>
<evidence type="ECO:0000256" key="9">
    <source>
        <dbReference type="ARBA" id="ARBA00031636"/>
    </source>
</evidence>
<accession>A0A2M8WNJ9</accession>
<dbReference type="InterPro" id="IPR050222">
    <property type="entry name" value="MATE_MdtK"/>
</dbReference>
<dbReference type="Proteomes" id="UP000228531">
    <property type="component" value="Unassembled WGS sequence"/>
</dbReference>
<feature type="transmembrane region" description="Helical" evidence="10">
    <location>
        <begin position="20"/>
        <end position="43"/>
    </location>
</feature>
<dbReference type="PANTHER" id="PTHR43298">
    <property type="entry name" value="MULTIDRUG RESISTANCE PROTEIN NORM-RELATED"/>
    <property type="match status" value="1"/>
</dbReference>
<feature type="transmembrane region" description="Helical" evidence="10">
    <location>
        <begin position="49"/>
        <end position="73"/>
    </location>
</feature>
<dbReference type="InterPro" id="IPR048279">
    <property type="entry name" value="MdtK-like"/>
</dbReference>